<dbReference type="PANTHER" id="PTHR42995">
    <property type="entry name" value="ACETYL-COENZYME A CARBOXYLASE CARBOXYL TRANSFERASE SUBUNIT BETA, CHLOROPLASTIC"/>
    <property type="match status" value="1"/>
</dbReference>
<comment type="pathway">
    <text evidence="4">Lipid metabolism; malonyl-CoA biosynthesis; malonyl-CoA from acetyl-CoA: step 1/1.</text>
</comment>
<dbReference type="PROSITE" id="PS50980">
    <property type="entry name" value="COA_CT_NTER"/>
    <property type="match status" value="1"/>
</dbReference>
<keyword evidence="2 4" id="KW-0808">Transferase</keyword>
<dbReference type="GO" id="GO:2001295">
    <property type="term" value="P:malonyl-CoA biosynthetic process"/>
    <property type="evidence" value="ECO:0007669"/>
    <property type="project" value="UniProtKB-UniRule"/>
</dbReference>
<feature type="binding site" evidence="4">
    <location>
        <position position="38"/>
    </location>
    <ligand>
        <name>Zn(2+)</name>
        <dbReference type="ChEBI" id="CHEBI:29105"/>
    </ligand>
</feature>
<feature type="domain" description="CoA carboxyltransferase N-terminal" evidence="5">
    <location>
        <begin position="31"/>
        <end position="285"/>
    </location>
</feature>
<comment type="function">
    <text evidence="4">Component of the acetyl coenzyme A carboxylase (ACC) complex. Biotin carboxylase (BC) catalyzes the carboxylation of biotin on its carrier protein (BCCP) and then the CO(2) group is transferred by the transcarboxylase to acetyl-CoA to form malonyl-CoA.</text>
</comment>
<feature type="binding site" evidence="4">
    <location>
        <position position="35"/>
    </location>
    <ligand>
        <name>Zn(2+)</name>
        <dbReference type="ChEBI" id="CHEBI:29105"/>
    </ligand>
</feature>
<keyword evidence="4" id="KW-0067">ATP-binding</keyword>
<dbReference type="SUPFAM" id="SSF52096">
    <property type="entry name" value="ClpP/crotonase"/>
    <property type="match status" value="1"/>
</dbReference>
<keyword evidence="6" id="KW-0436">Ligase</keyword>
<dbReference type="InterPro" id="IPR034733">
    <property type="entry name" value="AcCoA_carboxyl_beta"/>
</dbReference>
<dbReference type="GO" id="GO:0009317">
    <property type="term" value="C:acetyl-CoA carboxylase complex"/>
    <property type="evidence" value="ECO:0007669"/>
    <property type="project" value="InterPro"/>
</dbReference>
<sequence>MVKFNNPLGKKTKYIDVPSAEKKVSTDESQGNFCCPKCSVLMSEAQKSKNNHHCPNCKHHFALNALQRIIYLCDSNSFEETNSNLCSQNILDFPDYNEKLDEAKQETGLSEAIITGKAQIGGCDVVIGAMDTRFIMGSMGSVVGEKILLSIEDAIDNSLPLILICSSGGARMQEGIISLMQMAKTSAALNRLHEAGLLYISILTHPTTGGVTASFASLADIIIVEHGAQVGFTGPRVISQTINKKLPEHFQGSKFLLEHGMVDLAVSREQMRQTLSQLLWLHQGG</sequence>
<gene>
    <name evidence="4" type="primary">accD</name>
    <name evidence="6" type="ORF">SYNTR_0116</name>
</gene>
<reference evidence="7" key="1">
    <citation type="journal article" date="2019" name="Microbiology">
        <title>Complete Genome Sequence of an Uncultured Bacterium of the Candidate Phylum Bipolaricaulota.</title>
        <authorList>
            <person name="Kadnikov V.V."/>
            <person name="Mardanov A.V."/>
            <person name="Beletsky A.V."/>
            <person name="Frank Y.A."/>
            <person name="Karnachuk O.V."/>
            <person name="Ravin N.V."/>
        </authorList>
    </citation>
    <scope>NUCLEOTIDE SEQUENCE [LARGE SCALE GENOMIC DNA]</scope>
</reference>
<dbReference type="InterPro" id="IPR011762">
    <property type="entry name" value="COA_CT_N"/>
</dbReference>
<accession>A0A6I6DGA7</accession>
<keyword evidence="4" id="KW-0547">Nucleotide-binding</keyword>
<dbReference type="KEGG" id="salq:SYNTR_0116"/>
<dbReference type="PRINTS" id="PR01070">
    <property type="entry name" value="ACCCTRFRASEB"/>
</dbReference>
<dbReference type="Proteomes" id="UP000426444">
    <property type="component" value="Chromosome"/>
</dbReference>
<keyword evidence="1 4" id="KW-0444">Lipid biosynthesis</keyword>
<dbReference type="Pfam" id="PF01039">
    <property type="entry name" value="Carboxyl_trans"/>
    <property type="match status" value="1"/>
</dbReference>
<dbReference type="HAMAP" id="MF_01395">
    <property type="entry name" value="AcetylCoA_CT_beta"/>
    <property type="match status" value="1"/>
</dbReference>
<keyword evidence="4" id="KW-0275">Fatty acid biosynthesis</keyword>
<feature type="binding site" evidence="4">
    <location>
        <position position="54"/>
    </location>
    <ligand>
        <name>Zn(2+)</name>
        <dbReference type="ChEBI" id="CHEBI:29105"/>
    </ligand>
</feature>
<name>A0A6I6DGA7_9FIRM</name>
<feature type="binding site" evidence="4">
    <location>
        <position position="57"/>
    </location>
    <ligand>
        <name>Zn(2+)</name>
        <dbReference type="ChEBI" id="CHEBI:29105"/>
    </ligand>
</feature>
<dbReference type="EC" id="2.1.3.15" evidence="4"/>
<keyword evidence="7" id="KW-1185">Reference proteome</keyword>
<dbReference type="Gene3D" id="3.90.226.10">
    <property type="entry name" value="2-enoyl-CoA Hydratase, Chain A, domain 1"/>
    <property type="match status" value="1"/>
</dbReference>
<evidence type="ECO:0000313" key="6">
    <source>
        <dbReference type="EMBL" id="QGT98709.1"/>
    </source>
</evidence>
<protein>
    <recommendedName>
        <fullName evidence="4">Acetyl-coenzyme A carboxylase carboxyl transferase subunit beta</fullName>
        <shortName evidence="4">ACCase subunit beta</shortName>
        <shortName evidence="4">Acetyl-CoA carboxylase carboxyltransferase subunit beta</shortName>
        <ecNumber evidence="4">2.1.3.15</ecNumber>
    </recommendedName>
</protein>
<feature type="zinc finger region" description="C4-type" evidence="4">
    <location>
        <begin position="35"/>
        <end position="57"/>
    </location>
</feature>
<evidence type="ECO:0000256" key="2">
    <source>
        <dbReference type="ARBA" id="ARBA00022679"/>
    </source>
</evidence>
<dbReference type="NCBIfam" id="TIGR00515">
    <property type="entry name" value="accD"/>
    <property type="match status" value="1"/>
</dbReference>
<dbReference type="GO" id="GO:0006633">
    <property type="term" value="P:fatty acid biosynthetic process"/>
    <property type="evidence" value="ECO:0007669"/>
    <property type="project" value="UniProtKB-KW"/>
</dbReference>
<comment type="similarity">
    <text evidence="4">Belongs to the AccD/PCCB family.</text>
</comment>
<dbReference type="InterPro" id="IPR000438">
    <property type="entry name" value="Acetyl_CoA_COase_Trfase_b_su"/>
</dbReference>
<keyword evidence="4" id="KW-0276">Fatty acid metabolism</keyword>
<evidence type="ECO:0000256" key="4">
    <source>
        <dbReference type="HAMAP-Rule" id="MF_01395"/>
    </source>
</evidence>
<keyword evidence="4" id="KW-0862">Zinc</keyword>
<dbReference type="RefSeq" id="WP_156202676.1">
    <property type="nucleotide sequence ID" value="NZ_CP046457.1"/>
</dbReference>
<keyword evidence="4" id="KW-0863">Zinc-finger</keyword>
<evidence type="ECO:0000256" key="3">
    <source>
        <dbReference type="ARBA" id="ARBA00023098"/>
    </source>
</evidence>
<dbReference type="InterPro" id="IPR029045">
    <property type="entry name" value="ClpP/crotonase-like_dom_sf"/>
</dbReference>
<organism evidence="6 7">
    <name type="scientific">Candidatus Syntrophocurvum alkaliphilum</name>
    <dbReference type="NCBI Taxonomy" id="2293317"/>
    <lineage>
        <taxon>Bacteria</taxon>
        <taxon>Bacillati</taxon>
        <taxon>Bacillota</taxon>
        <taxon>Clostridia</taxon>
        <taxon>Eubacteriales</taxon>
        <taxon>Syntrophomonadaceae</taxon>
        <taxon>Candidatus Syntrophocurvum</taxon>
    </lineage>
</organism>
<keyword evidence="4" id="KW-0479">Metal-binding</keyword>
<dbReference type="AlphaFoldDB" id="A0A6I6DGA7"/>
<evidence type="ECO:0000259" key="5">
    <source>
        <dbReference type="PROSITE" id="PS50980"/>
    </source>
</evidence>
<dbReference type="GO" id="GO:0008270">
    <property type="term" value="F:zinc ion binding"/>
    <property type="evidence" value="ECO:0007669"/>
    <property type="project" value="UniProtKB-UniRule"/>
</dbReference>
<evidence type="ECO:0000256" key="1">
    <source>
        <dbReference type="ARBA" id="ARBA00022516"/>
    </source>
</evidence>
<comment type="cofactor">
    <cofactor evidence="4">
        <name>Zn(2+)</name>
        <dbReference type="ChEBI" id="CHEBI:29105"/>
    </cofactor>
    <text evidence="4">Binds 1 zinc ion per subunit.</text>
</comment>
<dbReference type="GO" id="GO:0016743">
    <property type="term" value="F:carboxyl- or carbamoyltransferase activity"/>
    <property type="evidence" value="ECO:0007669"/>
    <property type="project" value="UniProtKB-UniRule"/>
</dbReference>
<dbReference type="GO" id="GO:0003989">
    <property type="term" value="F:acetyl-CoA carboxylase activity"/>
    <property type="evidence" value="ECO:0007669"/>
    <property type="project" value="InterPro"/>
</dbReference>
<dbReference type="UniPathway" id="UPA00655">
    <property type="reaction ID" value="UER00711"/>
</dbReference>
<comment type="catalytic activity">
    <reaction evidence="4">
        <text>N(6)-carboxybiotinyl-L-lysyl-[protein] + acetyl-CoA = N(6)-biotinyl-L-lysyl-[protein] + malonyl-CoA</text>
        <dbReference type="Rhea" id="RHEA:54728"/>
        <dbReference type="Rhea" id="RHEA-COMP:10505"/>
        <dbReference type="Rhea" id="RHEA-COMP:10506"/>
        <dbReference type="ChEBI" id="CHEBI:57288"/>
        <dbReference type="ChEBI" id="CHEBI:57384"/>
        <dbReference type="ChEBI" id="CHEBI:83144"/>
        <dbReference type="ChEBI" id="CHEBI:83145"/>
        <dbReference type="EC" id="2.1.3.15"/>
    </reaction>
</comment>
<dbReference type="OrthoDB" id="9772975at2"/>
<proteinExistence type="inferred from homology"/>
<dbReference type="GO" id="GO:0005524">
    <property type="term" value="F:ATP binding"/>
    <property type="evidence" value="ECO:0007669"/>
    <property type="project" value="UniProtKB-KW"/>
</dbReference>
<keyword evidence="3 4" id="KW-0443">Lipid metabolism</keyword>
<keyword evidence="4" id="KW-0963">Cytoplasm</keyword>
<comment type="subunit">
    <text evidence="4">Acetyl-CoA carboxylase is a heterohexamer composed of biotin carboxyl carrier protein (AccB), biotin carboxylase (AccC) and two subunits each of ACCase subunit alpha (AccA) and ACCase subunit beta (AccD).</text>
</comment>
<evidence type="ECO:0000313" key="7">
    <source>
        <dbReference type="Proteomes" id="UP000426444"/>
    </source>
</evidence>
<dbReference type="PANTHER" id="PTHR42995:SF5">
    <property type="entry name" value="ACETYL-COENZYME A CARBOXYLASE CARBOXYL TRANSFERASE SUBUNIT BETA, CHLOROPLASTIC"/>
    <property type="match status" value="1"/>
</dbReference>
<dbReference type="EMBL" id="CP046457">
    <property type="protein sequence ID" value="QGT98709.1"/>
    <property type="molecule type" value="Genomic_DNA"/>
</dbReference>
<comment type="subcellular location">
    <subcellularLocation>
        <location evidence="4">Cytoplasm</location>
    </subcellularLocation>
</comment>